<dbReference type="AlphaFoldDB" id="A0A0U9HLN7"/>
<proteinExistence type="predicted"/>
<evidence type="ECO:0000313" key="2">
    <source>
        <dbReference type="EMBL" id="GAQ83674.1"/>
    </source>
</evidence>
<dbReference type="OrthoDB" id="29024at2759"/>
<feature type="compositionally biased region" description="Basic and acidic residues" evidence="1">
    <location>
        <begin position="98"/>
        <end position="115"/>
    </location>
</feature>
<feature type="region of interest" description="Disordered" evidence="1">
    <location>
        <begin position="1"/>
        <end position="132"/>
    </location>
</feature>
<name>A0A0U9HLN7_KLENI</name>
<keyword evidence="3" id="KW-1185">Reference proteome</keyword>
<gene>
    <name evidence="2" type="ORF">KFL_001570130</name>
</gene>
<feature type="compositionally biased region" description="Basic and acidic residues" evidence="1">
    <location>
        <begin position="55"/>
        <end position="64"/>
    </location>
</feature>
<reference evidence="2 3" key="1">
    <citation type="journal article" date="2014" name="Nat. Commun.">
        <title>Klebsormidium flaccidum genome reveals primary factors for plant terrestrial adaptation.</title>
        <authorList>
            <person name="Hori K."/>
            <person name="Maruyama F."/>
            <person name="Fujisawa T."/>
            <person name="Togashi T."/>
            <person name="Yamamoto N."/>
            <person name="Seo M."/>
            <person name="Sato S."/>
            <person name="Yamada T."/>
            <person name="Mori H."/>
            <person name="Tajima N."/>
            <person name="Moriyama T."/>
            <person name="Ikeuchi M."/>
            <person name="Watanabe M."/>
            <person name="Wada H."/>
            <person name="Kobayashi K."/>
            <person name="Saito M."/>
            <person name="Masuda T."/>
            <person name="Sasaki-Sekimoto Y."/>
            <person name="Mashiguchi K."/>
            <person name="Awai K."/>
            <person name="Shimojima M."/>
            <person name="Masuda S."/>
            <person name="Iwai M."/>
            <person name="Nobusawa T."/>
            <person name="Narise T."/>
            <person name="Kondo S."/>
            <person name="Saito H."/>
            <person name="Sato R."/>
            <person name="Murakawa M."/>
            <person name="Ihara Y."/>
            <person name="Oshima-Yamada Y."/>
            <person name="Ohtaka K."/>
            <person name="Satoh M."/>
            <person name="Sonobe K."/>
            <person name="Ishii M."/>
            <person name="Ohtani R."/>
            <person name="Kanamori-Sato M."/>
            <person name="Honoki R."/>
            <person name="Miyazaki D."/>
            <person name="Mochizuki H."/>
            <person name="Umetsu J."/>
            <person name="Higashi K."/>
            <person name="Shibata D."/>
            <person name="Kamiya Y."/>
            <person name="Sato N."/>
            <person name="Nakamura Y."/>
            <person name="Tabata S."/>
            <person name="Ida S."/>
            <person name="Kurokawa K."/>
            <person name="Ohta H."/>
        </authorList>
    </citation>
    <scope>NUCLEOTIDE SEQUENCE [LARGE SCALE GENOMIC DNA]</scope>
    <source>
        <strain evidence="2 3">NIES-2285</strain>
    </source>
</reference>
<protein>
    <submittedName>
        <fullName evidence="2">Uncharacterized protein</fullName>
    </submittedName>
</protein>
<evidence type="ECO:0000256" key="1">
    <source>
        <dbReference type="SAM" id="MobiDB-lite"/>
    </source>
</evidence>
<organism evidence="2 3">
    <name type="scientific">Klebsormidium nitens</name>
    <name type="common">Green alga</name>
    <name type="synonym">Ulothrix nitens</name>
    <dbReference type="NCBI Taxonomy" id="105231"/>
    <lineage>
        <taxon>Eukaryota</taxon>
        <taxon>Viridiplantae</taxon>
        <taxon>Streptophyta</taxon>
        <taxon>Klebsormidiophyceae</taxon>
        <taxon>Klebsormidiales</taxon>
        <taxon>Klebsormidiaceae</taxon>
        <taxon>Klebsormidium</taxon>
    </lineage>
</organism>
<evidence type="ECO:0000313" key="3">
    <source>
        <dbReference type="Proteomes" id="UP000054558"/>
    </source>
</evidence>
<accession>A0A0U9HLN7</accession>
<sequence>MGRSFSPVPERGGITGRLERVEKDEEATRLREQLLKKQMERSGAKSTGPPPAFEPSRKKGKSGEPHAVMSVAAMELNEDIVEGPSRPSRTEKHHKHERHEEKRGRSRDYDDGEHERKKHERRSHGGKKRRHE</sequence>
<dbReference type="Proteomes" id="UP000054558">
    <property type="component" value="Unassembled WGS sequence"/>
</dbReference>
<feature type="compositionally biased region" description="Basic residues" evidence="1">
    <location>
        <begin position="116"/>
        <end position="132"/>
    </location>
</feature>
<feature type="compositionally biased region" description="Basic and acidic residues" evidence="1">
    <location>
        <begin position="17"/>
        <end position="43"/>
    </location>
</feature>
<dbReference type="EMBL" id="DF237106">
    <property type="protein sequence ID" value="GAQ83674.1"/>
    <property type="molecule type" value="Genomic_DNA"/>
</dbReference>